<proteinExistence type="inferred from homology"/>
<comment type="function">
    <text evidence="9">Component of the Mediator complex, a coactivator involved in the regulated transcription of nearly all RNA polymerase II-dependent genes. Mediator functions as a bridge to convey information from gene-specific regulatory proteins to the basal RNA polymerase II transcription machinery. Mediator is recruited to promoters by direct interactions with regulatory proteins and serves as a scaffold for the assembly of a functional preinitiation complex with RNA polymerase II and the general transcription factors.</text>
</comment>
<evidence type="ECO:0000313" key="11">
    <source>
        <dbReference type="EMBL" id="KAK3672293.1"/>
    </source>
</evidence>
<feature type="region of interest" description="Disordered" evidence="10">
    <location>
        <begin position="1"/>
        <end position="156"/>
    </location>
</feature>
<evidence type="ECO:0000256" key="8">
    <source>
        <dbReference type="ARBA" id="ARBA00032018"/>
    </source>
</evidence>
<sequence length="420" mass="44789">MSSDGERSPKRQRRSYSPASPALPETKQSFVQPPHTPPPSVHSASMSPAWQPQHVSQQQQNGGGVTFPTPPSTAGLQSQVHGSRSEEGMESGQYTPATDSDPRRDGDGDAEMVDGDEVEVGDVSMASITVEQDAGHRRTDHEREDTVGDSEADMLPPPPPRLYKLHSQPIAPARPHFSSNLIELYGLESLQASVARRDAAGTKINKLRKSYEGKVKALNLEGRSKASVGDNALAGLLDPLWEMDMGNGMTGWQQKVNELPLDNPSAQADVLSKLDSAISMQPGHLPKPEHQTWKTLLSLDEPKPTPAMPATKPFTASASFPNGPPSTNPALAKTAPMQALRSSAPSSPAVSHLGGVRPERSGKKRRYDEASYSGYQEGFDDDGYSTGDGASRRGSASKRQKTGGMLAGGTSGRKLSVSLA</sequence>
<evidence type="ECO:0000313" key="12">
    <source>
        <dbReference type="Proteomes" id="UP001274830"/>
    </source>
</evidence>
<keyword evidence="6 9" id="KW-0804">Transcription</keyword>
<feature type="compositionally biased region" description="Polar residues" evidence="10">
    <location>
        <begin position="340"/>
        <end position="349"/>
    </location>
</feature>
<reference evidence="11" key="1">
    <citation type="submission" date="2023-07" db="EMBL/GenBank/DDBJ databases">
        <title>Black Yeasts Isolated from many extreme environments.</title>
        <authorList>
            <person name="Coleine C."/>
            <person name="Stajich J.E."/>
            <person name="Selbmann L."/>
        </authorList>
    </citation>
    <scope>NUCLEOTIDE SEQUENCE</scope>
    <source>
        <strain evidence="11">CCFEE 5485</strain>
    </source>
</reference>
<feature type="compositionally biased region" description="Acidic residues" evidence="10">
    <location>
        <begin position="108"/>
        <end position="120"/>
    </location>
</feature>
<dbReference type="AlphaFoldDB" id="A0AAE0TR76"/>
<evidence type="ECO:0000256" key="5">
    <source>
        <dbReference type="ARBA" id="ARBA00023159"/>
    </source>
</evidence>
<evidence type="ECO:0000256" key="4">
    <source>
        <dbReference type="ARBA" id="ARBA00023015"/>
    </source>
</evidence>
<dbReference type="GO" id="GO:0006357">
    <property type="term" value="P:regulation of transcription by RNA polymerase II"/>
    <property type="evidence" value="ECO:0007669"/>
    <property type="project" value="InterPro"/>
</dbReference>
<feature type="compositionally biased region" description="Basic and acidic residues" evidence="10">
    <location>
        <begin position="357"/>
        <end position="369"/>
    </location>
</feature>
<name>A0AAE0TR76_9PEZI</name>
<keyword evidence="5 9" id="KW-0010">Activator</keyword>
<feature type="compositionally biased region" description="Polar residues" evidence="10">
    <location>
        <begin position="72"/>
        <end position="82"/>
    </location>
</feature>
<dbReference type="GO" id="GO:0003712">
    <property type="term" value="F:transcription coregulator activity"/>
    <property type="evidence" value="ECO:0007669"/>
    <property type="project" value="InterPro"/>
</dbReference>
<feature type="region of interest" description="Disordered" evidence="10">
    <location>
        <begin position="299"/>
        <end position="420"/>
    </location>
</feature>
<comment type="subcellular location">
    <subcellularLocation>
        <location evidence="1 9">Nucleus</location>
    </subcellularLocation>
</comment>
<keyword evidence="12" id="KW-1185">Reference proteome</keyword>
<dbReference type="Proteomes" id="UP001274830">
    <property type="component" value="Unassembled WGS sequence"/>
</dbReference>
<comment type="similarity">
    <text evidence="2 9">Belongs to the Mediator complex subunit 19 family.</text>
</comment>
<evidence type="ECO:0000256" key="1">
    <source>
        <dbReference type="ARBA" id="ARBA00004123"/>
    </source>
</evidence>
<accession>A0AAE0TR76</accession>
<protein>
    <recommendedName>
        <fullName evidence="3 9">Mediator of RNA polymerase II transcription subunit 19</fullName>
    </recommendedName>
    <alternativeName>
        <fullName evidence="8 9">Mediator complex subunit 19</fullName>
    </alternativeName>
</protein>
<feature type="compositionally biased region" description="Polar residues" evidence="10">
    <location>
        <begin position="42"/>
        <end position="60"/>
    </location>
</feature>
<dbReference type="EMBL" id="JAUTXT010000034">
    <property type="protein sequence ID" value="KAK3672293.1"/>
    <property type="molecule type" value="Genomic_DNA"/>
</dbReference>
<comment type="caution">
    <text evidence="11">The sequence shown here is derived from an EMBL/GenBank/DDBJ whole genome shotgun (WGS) entry which is preliminary data.</text>
</comment>
<evidence type="ECO:0000256" key="7">
    <source>
        <dbReference type="ARBA" id="ARBA00023242"/>
    </source>
</evidence>
<evidence type="ECO:0000256" key="9">
    <source>
        <dbReference type="RuleBase" id="RU364151"/>
    </source>
</evidence>
<dbReference type="InterPro" id="IPR013942">
    <property type="entry name" value="Mediator_Med19_fun"/>
</dbReference>
<organism evidence="11 12">
    <name type="scientific">Recurvomyces mirabilis</name>
    <dbReference type="NCBI Taxonomy" id="574656"/>
    <lineage>
        <taxon>Eukaryota</taxon>
        <taxon>Fungi</taxon>
        <taxon>Dikarya</taxon>
        <taxon>Ascomycota</taxon>
        <taxon>Pezizomycotina</taxon>
        <taxon>Dothideomycetes</taxon>
        <taxon>Dothideomycetidae</taxon>
        <taxon>Mycosphaerellales</taxon>
        <taxon>Teratosphaeriaceae</taxon>
        <taxon>Recurvomyces</taxon>
    </lineage>
</organism>
<evidence type="ECO:0000256" key="6">
    <source>
        <dbReference type="ARBA" id="ARBA00023163"/>
    </source>
</evidence>
<comment type="subunit">
    <text evidence="9">Component of the Mediator complex.</text>
</comment>
<dbReference type="Pfam" id="PF08633">
    <property type="entry name" value="Rox3"/>
    <property type="match status" value="1"/>
</dbReference>
<evidence type="ECO:0000256" key="2">
    <source>
        <dbReference type="ARBA" id="ARBA00009259"/>
    </source>
</evidence>
<feature type="compositionally biased region" description="Basic and acidic residues" evidence="10">
    <location>
        <begin position="133"/>
        <end position="146"/>
    </location>
</feature>
<evidence type="ECO:0000256" key="3">
    <source>
        <dbReference type="ARBA" id="ARBA00019615"/>
    </source>
</evidence>
<evidence type="ECO:0000256" key="10">
    <source>
        <dbReference type="SAM" id="MobiDB-lite"/>
    </source>
</evidence>
<keyword evidence="4 9" id="KW-0805">Transcription regulation</keyword>
<keyword evidence="7 9" id="KW-0539">Nucleus</keyword>
<dbReference type="GO" id="GO:0016592">
    <property type="term" value="C:mediator complex"/>
    <property type="evidence" value="ECO:0007669"/>
    <property type="project" value="InterPro"/>
</dbReference>
<gene>
    <name evidence="9" type="primary">MED19</name>
    <name evidence="11" type="ORF">LTR78_007833</name>
</gene>